<dbReference type="InterPro" id="IPR007021">
    <property type="entry name" value="DUF659"/>
</dbReference>
<dbReference type="PANTHER" id="PTHR32166">
    <property type="entry name" value="OSJNBA0013A04.12 PROTEIN"/>
    <property type="match status" value="1"/>
</dbReference>
<name>A0AAW2T6Y7_SESRA</name>
<dbReference type="AlphaFoldDB" id="A0AAW2T6Y7"/>
<organism evidence="2">
    <name type="scientific">Sesamum radiatum</name>
    <name type="common">Black benniseed</name>
    <dbReference type="NCBI Taxonomy" id="300843"/>
    <lineage>
        <taxon>Eukaryota</taxon>
        <taxon>Viridiplantae</taxon>
        <taxon>Streptophyta</taxon>
        <taxon>Embryophyta</taxon>
        <taxon>Tracheophyta</taxon>
        <taxon>Spermatophyta</taxon>
        <taxon>Magnoliopsida</taxon>
        <taxon>eudicotyledons</taxon>
        <taxon>Gunneridae</taxon>
        <taxon>Pentapetalae</taxon>
        <taxon>asterids</taxon>
        <taxon>lamiids</taxon>
        <taxon>Lamiales</taxon>
        <taxon>Pedaliaceae</taxon>
        <taxon>Sesamum</taxon>
    </lineage>
</organism>
<accession>A0AAW2T6Y7</accession>
<reference evidence="2" key="1">
    <citation type="submission" date="2020-06" db="EMBL/GenBank/DDBJ databases">
        <authorList>
            <person name="Li T."/>
            <person name="Hu X."/>
            <person name="Zhang T."/>
            <person name="Song X."/>
            <person name="Zhang H."/>
            <person name="Dai N."/>
            <person name="Sheng W."/>
            <person name="Hou X."/>
            <person name="Wei L."/>
        </authorList>
    </citation>
    <scope>NUCLEOTIDE SEQUENCE</scope>
    <source>
        <strain evidence="2">G02</strain>
        <tissue evidence="2">Leaf</tissue>
    </source>
</reference>
<protein>
    <recommendedName>
        <fullName evidence="1">DUF659 domain-containing protein</fullName>
    </recommendedName>
</protein>
<sequence length="102" mass="11963">MYDVDLPFNDVYYDSFMPTIEAIGQYDPGMKPPSYYEVRVKYLKKELEHTNNILKVWEDDQAKYGCLLIADGWTDRKHRSLINFLVNSPKEIKFIGYVDASS</sequence>
<evidence type="ECO:0000259" key="1">
    <source>
        <dbReference type="Pfam" id="PF04937"/>
    </source>
</evidence>
<comment type="caution">
    <text evidence="2">The sequence shown here is derived from an EMBL/GenBank/DDBJ whole genome shotgun (WGS) entry which is preliminary data.</text>
</comment>
<reference evidence="2" key="2">
    <citation type="journal article" date="2024" name="Plant">
        <title>Genomic evolution and insights into agronomic trait innovations of Sesamum species.</title>
        <authorList>
            <person name="Miao H."/>
            <person name="Wang L."/>
            <person name="Qu L."/>
            <person name="Liu H."/>
            <person name="Sun Y."/>
            <person name="Le M."/>
            <person name="Wang Q."/>
            <person name="Wei S."/>
            <person name="Zheng Y."/>
            <person name="Lin W."/>
            <person name="Duan Y."/>
            <person name="Cao H."/>
            <person name="Xiong S."/>
            <person name="Wang X."/>
            <person name="Wei L."/>
            <person name="Li C."/>
            <person name="Ma Q."/>
            <person name="Ju M."/>
            <person name="Zhao R."/>
            <person name="Li G."/>
            <person name="Mu C."/>
            <person name="Tian Q."/>
            <person name="Mei H."/>
            <person name="Zhang T."/>
            <person name="Gao T."/>
            <person name="Zhang H."/>
        </authorList>
    </citation>
    <scope>NUCLEOTIDE SEQUENCE</scope>
    <source>
        <strain evidence="2">G02</strain>
    </source>
</reference>
<dbReference type="Pfam" id="PF04937">
    <property type="entry name" value="DUF659"/>
    <property type="match status" value="1"/>
</dbReference>
<proteinExistence type="predicted"/>
<feature type="domain" description="DUF659" evidence="1">
    <location>
        <begin position="33"/>
        <end position="101"/>
    </location>
</feature>
<evidence type="ECO:0000313" key="2">
    <source>
        <dbReference type="EMBL" id="KAL0399918.1"/>
    </source>
</evidence>
<dbReference type="EMBL" id="JACGWJ010000009">
    <property type="protein sequence ID" value="KAL0399918.1"/>
    <property type="molecule type" value="Genomic_DNA"/>
</dbReference>
<gene>
    <name evidence="2" type="ORF">Sradi_2335100</name>
</gene>
<dbReference type="PANTHER" id="PTHR32166:SF74">
    <property type="entry name" value="OS05G0256350 PROTEIN"/>
    <property type="match status" value="1"/>
</dbReference>